<feature type="transmembrane region" description="Helical" evidence="1">
    <location>
        <begin position="18"/>
        <end position="40"/>
    </location>
</feature>
<keyword evidence="1" id="KW-1133">Transmembrane helix</keyword>
<sequence>METDMTTTTAEHARPRRFFIPTVTKQCWGFMIGSAFFALASTPGLSEAMGSSTANLLCFIGAWFFTTAGLMQLFLSGAVSVPVHYAPGRMVRAEWLAAATQSFGTIMFNISTTAALTAKSISAQEHYVWNPDAGGSVAFLASGLLAFVAYSHSAKLWDLGKRAWWSVLINFVGCVAFAFSAIGAYILPSGDSFDGSLANNGTFIGALCFLVASLIVLPQWGRPARRHRGAVGGEYSPVIQ</sequence>
<feature type="transmembrane region" description="Helical" evidence="1">
    <location>
        <begin position="60"/>
        <end position="83"/>
    </location>
</feature>
<evidence type="ECO:0008006" key="4">
    <source>
        <dbReference type="Google" id="ProtNLM"/>
    </source>
</evidence>
<name>A0ABP5AP11_9MICO</name>
<evidence type="ECO:0000313" key="2">
    <source>
        <dbReference type="EMBL" id="GAA1918722.1"/>
    </source>
</evidence>
<evidence type="ECO:0000313" key="3">
    <source>
        <dbReference type="Proteomes" id="UP001501343"/>
    </source>
</evidence>
<reference evidence="3" key="1">
    <citation type="journal article" date="2019" name="Int. J. Syst. Evol. Microbiol.">
        <title>The Global Catalogue of Microorganisms (GCM) 10K type strain sequencing project: providing services to taxonomists for standard genome sequencing and annotation.</title>
        <authorList>
            <consortium name="The Broad Institute Genomics Platform"/>
            <consortium name="The Broad Institute Genome Sequencing Center for Infectious Disease"/>
            <person name="Wu L."/>
            <person name="Ma J."/>
        </authorList>
    </citation>
    <scope>NUCLEOTIDE SEQUENCE [LARGE SCALE GENOMIC DNA]</scope>
    <source>
        <strain evidence="3">JCM 14900</strain>
    </source>
</reference>
<evidence type="ECO:0000256" key="1">
    <source>
        <dbReference type="SAM" id="Phobius"/>
    </source>
</evidence>
<keyword evidence="1" id="KW-0812">Transmembrane</keyword>
<dbReference type="Proteomes" id="UP001501343">
    <property type="component" value="Unassembled WGS sequence"/>
</dbReference>
<protein>
    <recommendedName>
        <fullName evidence="4">YrhK domain-containing protein</fullName>
    </recommendedName>
</protein>
<keyword evidence="3" id="KW-1185">Reference proteome</keyword>
<comment type="caution">
    <text evidence="2">The sequence shown here is derived from an EMBL/GenBank/DDBJ whole genome shotgun (WGS) entry which is preliminary data.</text>
</comment>
<feature type="transmembrane region" description="Helical" evidence="1">
    <location>
        <begin position="198"/>
        <end position="217"/>
    </location>
</feature>
<keyword evidence="1" id="KW-0472">Membrane</keyword>
<proteinExistence type="predicted"/>
<dbReference type="EMBL" id="BAAAOF010000002">
    <property type="protein sequence ID" value="GAA1918722.1"/>
    <property type="molecule type" value="Genomic_DNA"/>
</dbReference>
<organism evidence="2 3">
    <name type="scientific">Microbacterium aoyamense</name>
    <dbReference type="NCBI Taxonomy" id="344166"/>
    <lineage>
        <taxon>Bacteria</taxon>
        <taxon>Bacillati</taxon>
        <taxon>Actinomycetota</taxon>
        <taxon>Actinomycetes</taxon>
        <taxon>Micrococcales</taxon>
        <taxon>Microbacteriaceae</taxon>
        <taxon>Microbacterium</taxon>
    </lineage>
</organism>
<feature type="transmembrane region" description="Helical" evidence="1">
    <location>
        <begin position="95"/>
        <end position="121"/>
    </location>
</feature>
<gene>
    <name evidence="2" type="ORF">GCM10009775_09100</name>
</gene>
<feature type="transmembrane region" description="Helical" evidence="1">
    <location>
        <begin position="133"/>
        <end position="151"/>
    </location>
</feature>
<feature type="transmembrane region" description="Helical" evidence="1">
    <location>
        <begin position="163"/>
        <end position="186"/>
    </location>
</feature>
<accession>A0ABP5AP11</accession>